<feature type="non-terminal residue" evidence="1">
    <location>
        <position position="1"/>
    </location>
</feature>
<dbReference type="Proteomes" id="UP001295794">
    <property type="component" value="Unassembled WGS sequence"/>
</dbReference>
<organism evidence="1 2">
    <name type="scientific">Mycena citricolor</name>
    <dbReference type="NCBI Taxonomy" id="2018698"/>
    <lineage>
        <taxon>Eukaryota</taxon>
        <taxon>Fungi</taxon>
        <taxon>Dikarya</taxon>
        <taxon>Basidiomycota</taxon>
        <taxon>Agaricomycotina</taxon>
        <taxon>Agaricomycetes</taxon>
        <taxon>Agaricomycetidae</taxon>
        <taxon>Agaricales</taxon>
        <taxon>Marasmiineae</taxon>
        <taxon>Mycenaceae</taxon>
        <taxon>Mycena</taxon>
    </lineage>
</organism>
<gene>
    <name evidence="1" type="ORF">MYCIT1_LOCUS2870</name>
</gene>
<comment type="caution">
    <text evidence="1">The sequence shown here is derived from an EMBL/GenBank/DDBJ whole genome shotgun (WGS) entry which is preliminary data.</text>
</comment>
<proteinExistence type="predicted"/>
<reference evidence="1" key="1">
    <citation type="submission" date="2023-11" db="EMBL/GenBank/DDBJ databases">
        <authorList>
            <person name="De Vega J J."/>
            <person name="De Vega J J."/>
        </authorList>
    </citation>
    <scope>NUCLEOTIDE SEQUENCE</scope>
</reference>
<evidence type="ECO:0000313" key="2">
    <source>
        <dbReference type="Proteomes" id="UP001295794"/>
    </source>
</evidence>
<dbReference type="EMBL" id="CAVNYO010000040">
    <property type="protein sequence ID" value="CAK5263411.1"/>
    <property type="molecule type" value="Genomic_DNA"/>
</dbReference>
<protein>
    <submittedName>
        <fullName evidence="1">Uncharacterized protein</fullName>
    </submittedName>
</protein>
<accession>A0AAD2Q0S6</accession>
<keyword evidence="2" id="KW-1185">Reference proteome</keyword>
<feature type="non-terminal residue" evidence="1">
    <location>
        <position position="114"/>
    </location>
</feature>
<sequence>CGSRCLSRTHQRHHHGNLLCAAVRLRLDLRNVHCTPAVFPRQSVPNTTHSEPMVAKSELGKHTECLYSEGSGCLEESRSGRPRESHGICCDEPWRLWRGFPPCRHASAVPEHDC</sequence>
<dbReference type="AlphaFoldDB" id="A0AAD2Q0S6"/>
<name>A0AAD2Q0S6_9AGAR</name>
<evidence type="ECO:0000313" key="1">
    <source>
        <dbReference type="EMBL" id="CAK5263411.1"/>
    </source>
</evidence>